<dbReference type="InterPro" id="IPR037379">
    <property type="entry name" value="WDR74/Nsa1"/>
</dbReference>
<dbReference type="PANTHER" id="PTHR16038:SF4">
    <property type="entry name" value="WD REPEAT-CONTAINING PROTEIN 74"/>
    <property type="match status" value="1"/>
</dbReference>
<evidence type="ECO:0000313" key="3">
    <source>
        <dbReference type="Proteomes" id="UP000023152"/>
    </source>
</evidence>
<dbReference type="PANTHER" id="PTHR16038">
    <property type="entry name" value="NOP SEVEN ASSOCIATED PROTEIN 1"/>
    <property type="match status" value="1"/>
</dbReference>
<comment type="caution">
    <text evidence="2">The sequence shown here is derived from an EMBL/GenBank/DDBJ whole genome shotgun (WGS) entry which is preliminary data.</text>
</comment>
<dbReference type="SUPFAM" id="SSF50978">
    <property type="entry name" value="WD40 repeat-like"/>
    <property type="match status" value="1"/>
</dbReference>
<evidence type="ECO:0000313" key="2">
    <source>
        <dbReference type="EMBL" id="ETO06350.1"/>
    </source>
</evidence>
<proteinExistence type="predicted"/>
<gene>
    <name evidence="2" type="ORF">RFI_31047</name>
</gene>
<dbReference type="OrthoDB" id="18388at2759"/>
<reference evidence="2 3" key="1">
    <citation type="journal article" date="2013" name="Curr. Biol.">
        <title>The Genome of the Foraminiferan Reticulomyxa filosa.</title>
        <authorList>
            <person name="Glockner G."/>
            <person name="Hulsmann N."/>
            <person name="Schleicher M."/>
            <person name="Noegel A.A."/>
            <person name="Eichinger L."/>
            <person name="Gallinger C."/>
            <person name="Pawlowski J."/>
            <person name="Sierra R."/>
            <person name="Euteneuer U."/>
            <person name="Pillet L."/>
            <person name="Moustafa A."/>
            <person name="Platzer M."/>
            <person name="Groth M."/>
            <person name="Szafranski K."/>
            <person name="Schliwa M."/>
        </authorList>
    </citation>
    <scope>NUCLEOTIDE SEQUENCE [LARGE SCALE GENOMIC DNA]</scope>
</reference>
<feature type="region of interest" description="Disordered" evidence="1">
    <location>
        <begin position="232"/>
        <end position="255"/>
    </location>
</feature>
<dbReference type="GO" id="GO:0005730">
    <property type="term" value="C:nucleolus"/>
    <property type="evidence" value="ECO:0007669"/>
    <property type="project" value="InterPro"/>
</dbReference>
<dbReference type="EMBL" id="ASPP01027212">
    <property type="protein sequence ID" value="ETO06350.1"/>
    <property type="molecule type" value="Genomic_DNA"/>
</dbReference>
<feature type="compositionally biased region" description="Basic and acidic residues" evidence="1">
    <location>
        <begin position="110"/>
        <end position="121"/>
    </location>
</feature>
<dbReference type="GO" id="GO:0030687">
    <property type="term" value="C:preribosome, large subunit precursor"/>
    <property type="evidence" value="ECO:0007669"/>
    <property type="project" value="TreeGrafter"/>
</dbReference>
<dbReference type="AlphaFoldDB" id="X6M039"/>
<accession>X6M039</accession>
<feature type="region of interest" description="Disordered" evidence="1">
    <location>
        <begin position="110"/>
        <end position="158"/>
    </location>
</feature>
<dbReference type="Proteomes" id="UP000023152">
    <property type="component" value="Unassembled WGS sequence"/>
</dbReference>
<feature type="region of interest" description="Disordered" evidence="1">
    <location>
        <begin position="173"/>
        <end position="201"/>
    </location>
</feature>
<feature type="compositionally biased region" description="Acidic residues" evidence="1">
    <location>
        <begin position="140"/>
        <end position="153"/>
    </location>
</feature>
<name>X6M039_RETFI</name>
<protein>
    <submittedName>
        <fullName evidence="2">WD40 repeat-containing protein</fullName>
    </submittedName>
</protein>
<keyword evidence="3" id="KW-1185">Reference proteome</keyword>
<evidence type="ECO:0000256" key="1">
    <source>
        <dbReference type="SAM" id="MobiDB-lite"/>
    </source>
</evidence>
<organism evidence="2 3">
    <name type="scientific">Reticulomyxa filosa</name>
    <dbReference type="NCBI Taxonomy" id="46433"/>
    <lineage>
        <taxon>Eukaryota</taxon>
        <taxon>Sar</taxon>
        <taxon>Rhizaria</taxon>
        <taxon>Retaria</taxon>
        <taxon>Foraminifera</taxon>
        <taxon>Monothalamids</taxon>
        <taxon>Reticulomyxidae</taxon>
        <taxon>Reticulomyxa</taxon>
    </lineage>
</organism>
<dbReference type="InterPro" id="IPR036322">
    <property type="entry name" value="WD40_repeat_dom_sf"/>
</dbReference>
<dbReference type="GO" id="GO:0042273">
    <property type="term" value="P:ribosomal large subunit biogenesis"/>
    <property type="evidence" value="ECO:0007669"/>
    <property type="project" value="InterPro"/>
</dbReference>
<sequence length="255" mass="29285">MADGYGVTCVKVKSKQKLLVGMSNGFVFEFDYLMSIYERGRMYRRYRNAVLGSVRDIDCHPTKEMFASVGLGRYLTVHRFNRPHFPLLQLYLKQRLTSVLFSKQFETHFDPSIQDKPHADDNNENNGDGDDNNNNNNNNDDGDNTNNGDDENDQFWNDIPTVDDIADNVEASDTRAGNVQGDDDVENFLSDGSDNEDEKEDHTLENALGQNWKEMLDGYNSDELQELLHTLEKENEKLEDSDETLEPPTKKRRTE</sequence>